<feature type="compositionally biased region" description="Polar residues" evidence="8">
    <location>
        <begin position="270"/>
        <end position="279"/>
    </location>
</feature>
<evidence type="ECO:0000256" key="2">
    <source>
        <dbReference type="ARBA" id="ARBA00010386"/>
    </source>
</evidence>
<dbReference type="Proteomes" id="UP000829685">
    <property type="component" value="Unassembled WGS sequence"/>
</dbReference>
<dbReference type="PANTHER" id="PTHR12707">
    <property type="entry name" value="PINN"/>
    <property type="match status" value="1"/>
</dbReference>
<organism evidence="10 11">
    <name type="scientific">Neoarthrinium moseri</name>
    <dbReference type="NCBI Taxonomy" id="1658444"/>
    <lineage>
        <taxon>Eukaryota</taxon>
        <taxon>Fungi</taxon>
        <taxon>Dikarya</taxon>
        <taxon>Ascomycota</taxon>
        <taxon>Pezizomycotina</taxon>
        <taxon>Sordariomycetes</taxon>
        <taxon>Xylariomycetidae</taxon>
        <taxon>Amphisphaeriales</taxon>
        <taxon>Apiosporaceae</taxon>
        <taxon>Neoarthrinium</taxon>
    </lineage>
</organism>
<name>A0A9P9WFU7_9PEZI</name>
<dbReference type="AlphaFoldDB" id="A0A9P9WFU7"/>
<dbReference type="InterPro" id="IPR039853">
    <property type="entry name" value="Pinin"/>
</dbReference>
<dbReference type="EMBL" id="JAFIMR010000030">
    <property type="protein sequence ID" value="KAI1861176.1"/>
    <property type="molecule type" value="Genomic_DNA"/>
</dbReference>
<feature type="compositionally biased region" description="Polar residues" evidence="8">
    <location>
        <begin position="91"/>
        <end position="100"/>
    </location>
</feature>
<feature type="compositionally biased region" description="Acidic residues" evidence="8">
    <location>
        <begin position="291"/>
        <end position="309"/>
    </location>
</feature>
<dbReference type="GO" id="GO:0071013">
    <property type="term" value="C:catalytic step 2 spliceosome"/>
    <property type="evidence" value="ECO:0007669"/>
    <property type="project" value="TreeGrafter"/>
</dbReference>
<sequence length="309" mass="34870">MSTDVEAMTAPSHGDEQSIRSPTAHKRKASSPPPGEDRTTSQSPKRVRRDSEATYNGSARSPLAPTGPERRPSASQEEKKRGQRLFGGLLSTLSQKNSNSQQKRRQEIERKQREKASQLRAEDDKQRAAKLAELNTVRKREQIKWDEKVMRTKHDHLLATARFLRTRTVPQVYYLPWEPTEDEEDIIKDQIRDAEDLIDSETREFKQRKEQRLKALGITTQEAPASESDPAPELQPTESPSVDQDENTVGKTDTDAAHDVPPQQPDETSETTNRDSAQASKGGHHDHQDKDADETGDVMVEGDEDTVIY</sequence>
<protein>
    <recommendedName>
        <fullName evidence="9">Pinin/SDK/MemA protein domain-containing protein</fullName>
    </recommendedName>
</protein>
<feature type="compositionally biased region" description="Basic and acidic residues" evidence="8">
    <location>
        <begin position="198"/>
        <end position="213"/>
    </location>
</feature>
<dbReference type="GO" id="GO:0008380">
    <property type="term" value="P:RNA splicing"/>
    <property type="evidence" value="ECO:0007669"/>
    <property type="project" value="UniProtKB-KW"/>
</dbReference>
<dbReference type="InterPro" id="IPR006786">
    <property type="entry name" value="Pinin_SDK_MemA"/>
</dbReference>
<dbReference type="Pfam" id="PF04696">
    <property type="entry name" value="Pinin_SDK_memA"/>
    <property type="match status" value="1"/>
</dbReference>
<accession>A0A9P9WFU7</accession>
<feature type="domain" description="Pinin/SDK/MemA protein" evidence="9">
    <location>
        <begin position="76"/>
        <end position="191"/>
    </location>
</feature>
<proteinExistence type="inferred from homology"/>
<dbReference type="PANTHER" id="PTHR12707:SF0">
    <property type="entry name" value="PININ"/>
    <property type="match status" value="1"/>
</dbReference>
<comment type="similarity">
    <text evidence="2">Belongs to the pinin family.</text>
</comment>
<evidence type="ECO:0000259" key="9">
    <source>
        <dbReference type="Pfam" id="PF04696"/>
    </source>
</evidence>
<keyword evidence="3" id="KW-0507">mRNA processing</keyword>
<evidence type="ECO:0000256" key="4">
    <source>
        <dbReference type="ARBA" id="ARBA00023015"/>
    </source>
</evidence>
<keyword evidence="7" id="KW-0539">Nucleus</keyword>
<keyword evidence="6" id="KW-0508">mRNA splicing</keyword>
<gene>
    <name evidence="10" type="ORF">JX265_009795</name>
</gene>
<evidence type="ECO:0000256" key="6">
    <source>
        <dbReference type="ARBA" id="ARBA00023187"/>
    </source>
</evidence>
<evidence type="ECO:0000256" key="5">
    <source>
        <dbReference type="ARBA" id="ARBA00023163"/>
    </source>
</evidence>
<keyword evidence="5" id="KW-0804">Transcription</keyword>
<evidence type="ECO:0000313" key="11">
    <source>
        <dbReference type="Proteomes" id="UP000829685"/>
    </source>
</evidence>
<feature type="compositionally biased region" description="Basic and acidic residues" evidence="8">
    <location>
        <begin position="104"/>
        <end position="127"/>
    </location>
</feature>
<evidence type="ECO:0000313" key="10">
    <source>
        <dbReference type="EMBL" id="KAI1861176.1"/>
    </source>
</evidence>
<feature type="compositionally biased region" description="Polar residues" evidence="8">
    <location>
        <begin position="236"/>
        <end position="251"/>
    </location>
</feature>
<feature type="region of interest" description="Disordered" evidence="8">
    <location>
        <begin position="1"/>
        <end position="134"/>
    </location>
</feature>
<dbReference type="OrthoDB" id="330772at2759"/>
<evidence type="ECO:0000256" key="3">
    <source>
        <dbReference type="ARBA" id="ARBA00022664"/>
    </source>
</evidence>
<evidence type="ECO:0000256" key="1">
    <source>
        <dbReference type="ARBA" id="ARBA00004123"/>
    </source>
</evidence>
<comment type="subcellular location">
    <subcellularLocation>
        <location evidence="1">Nucleus</location>
    </subcellularLocation>
</comment>
<keyword evidence="4" id="KW-0805">Transcription regulation</keyword>
<keyword evidence="11" id="KW-1185">Reference proteome</keyword>
<feature type="compositionally biased region" description="Basic and acidic residues" evidence="8">
    <location>
        <begin position="68"/>
        <end position="80"/>
    </location>
</feature>
<reference evidence="10" key="1">
    <citation type="submission" date="2021-03" db="EMBL/GenBank/DDBJ databases">
        <title>Revisited historic fungal species revealed as producer of novel bioactive compounds through whole genome sequencing and comparative genomics.</title>
        <authorList>
            <person name="Vignolle G.A."/>
            <person name="Hochenegger N."/>
            <person name="Mach R.L."/>
            <person name="Mach-Aigner A.R."/>
            <person name="Javad Rahimi M."/>
            <person name="Salim K.A."/>
            <person name="Chan C.M."/>
            <person name="Lim L.B.L."/>
            <person name="Cai F."/>
            <person name="Druzhinina I.S."/>
            <person name="U'Ren J.M."/>
            <person name="Derntl C."/>
        </authorList>
    </citation>
    <scope>NUCLEOTIDE SEQUENCE</scope>
    <source>
        <strain evidence="10">TUCIM 5799</strain>
    </source>
</reference>
<comment type="caution">
    <text evidence="10">The sequence shown here is derived from an EMBL/GenBank/DDBJ whole genome shotgun (WGS) entry which is preliminary data.</text>
</comment>
<evidence type="ECO:0000256" key="8">
    <source>
        <dbReference type="SAM" id="MobiDB-lite"/>
    </source>
</evidence>
<dbReference type="GO" id="GO:0006397">
    <property type="term" value="P:mRNA processing"/>
    <property type="evidence" value="ECO:0007669"/>
    <property type="project" value="UniProtKB-KW"/>
</dbReference>
<feature type="region of interest" description="Disordered" evidence="8">
    <location>
        <begin position="198"/>
        <end position="309"/>
    </location>
</feature>
<evidence type="ECO:0000256" key="7">
    <source>
        <dbReference type="ARBA" id="ARBA00023242"/>
    </source>
</evidence>